<dbReference type="Gene3D" id="3.40.50.1820">
    <property type="entry name" value="alpha/beta hydrolase"/>
    <property type="match status" value="1"/>
</dbReference>
<dbReference type="RefSeq" id="WP_406696102.1">
    <property type="nucleotide sequence ID" value="NZ_CP155447.1"/>
</dbReference>
<protein>
    <recommendedName>
        <fullName evidence="2">AB hydrolase-1 domain-containing protein</fullName>
    </recommendedName>
</protein>
<organism evidence="1">
    <name type="scientific">Singulisphaera sp. Ch08</name>
    <dbReference type="NCBI Taxonomy" id="3120278"/>
    <lineage>
        <taxon>Bacteria</taxon>
        <taxon>Pseudomonadati</taxon>
        <taxon>Planctomycetota</taxon>
        <taxon>Planctomycetia</taxon>
        <taxon>Isosphaerales</taxon>
        <taxon>Isosphaeraceae</taxon>
        <taxon>Singulisphaera</taxon>
    </lineage>
</organism>
<evidence type="ECO:0008006" key="2">
    <source>
        <dbReference type="Google" id="ProtNLM"/>
    </source>
</evidence>
<reference evidence="1" key="1">
    <citation type="submission" date="2024-05" db="EMBL/GenBank/DDBJ databases">
        <title>Planctomycetes of the genus Singulisphaera possess chitinolytic capabilities.</title>
        <authorList>
            <person name="Ivanova A."/>
        </authorList>
    </citation>
    <scope>NUCLEOTIDE SEQUENCE</scope>
    <source>
        <strain evidence="1">Ch08T</strain>
    </source>
</reference>
<sequence>MSLACLAIVASSLLGWTDITVQPSRGERAHSASYRNLATLDRATDRTLDTIKRYDMSRQYRFGTDRVLSSLVKLARERPEPELVYALAELCWVEGRRLDKWRKANAIDYYVDSVAYAHDFLTDPELVRPDGQRGSDPRYRTAMDLYNAGLERILRAAQTVGPITPEGSIKLKIRGHEQVFRISLANSAWAIDDVDKIILASDYEVSGLISKTYHYGLGVPLIGVRLADGPTQEETRFYPPEMTFPLTAYLKPTSRLRDTGSDASASRECSIELIDPVRTRTVCPPILIPVESDYSTPLAYMWSRTDLNRYRWTGLLRPDKALGRANLMLLRPYEPGKIPVVMVHGLISSPLAWIPMINELLNDPSVQQRYQFMLYMYPTGVPIPIASSMLRESLREAQRKYNPDGADPAFDQMVLLGHSMGGLLSHTMTLDSDDKLWQLNTDRPFKEIEGPKEVLDELQGYFFFKPLPFVRRVVFLATPHRGSDLSRSFVGRVSSGLIAYSDHINELLMKLVKENPDAFDKRKFRRLPTSIETLESISPNTPSILKAILMMKPRSDVVYHSIIGSLKPGGVDTTTDSVVSYGSAHLDGVESELLVRSDHGVQKDPEAIQEVRRILLKHAAAPGGVTLPRAALSSPIGSR</sequence>
<gene>
    <name evidence="1" type="ORF">V5E97_34425</name>
</gene>
<accession>A0AAU7CEE9</accession>
<proteinExistence type="predicted"/>
<dbReference type="AlphaFoldDB" id="A0AAU7CEE9"/>
<evidence type="ECO:0000313" key="1">
    <source>
        <dbReference type="EMBL" id="XBH03369.1"/>
    </source>
</evidence>
<dbReference type="EMBL" id="CP155447">
    <property type="protein sequence ID" value="XBH03369.1"/>
    <property type="molecule type" value="Genomic_DNA"/>
</dbReference>
<name>A0AAU7CEE9_9BACT</name>
<dbReference type="InterPro" id="IPR029058">
    <property type="entry name" value="AB_hydrolase_fold"/>
</dbReference>
<dbReference type="SUPFAM" id="SSF53474">
    <property type="entry name" value="alpha/beta-Hydrolases"/>
    <property type="match status" value="1"/>
</dbReference>